<evidence type="ECO:0000313" key="2">
    <source>
        <dbReference type="Proteomes" id="UP001065298"/>
    </source>
</evidence>
<protein>
    <submittedName>
        <fullName evidence="1">Protein kinase domain-containing protein</fullName>
    </submittedName>
</protein>
<evidence type="ECO:0000313" key="1">
    <source>
        <dbReference type="EMBL" id="KAI8669528.1"/>
    </source>
</evidence>
<keyword evidence="1" id="KW-0418">Kinase</keyword>
<organism evidence="1 2">
    <name type="scientific">Fusarium keratoplasticum</name>
    <dbReference type="NCBI Taxonomy" id="1328300"/>
    <lineage>
        <taxon>Eukaryota</taxon>
        <taxon>Fungi</taxon>
        <taxon>Dikarya</taxon>
        <taxon>Ascomycota</taxon>
        <taxon>Pezizomycotina</taxon>
        <taxon>Sordariomycetes</taxon>
        <taxon>Hypocreomycetidae</taxon>
        <taxon>Hypocreales</taxon>
        <taxon>Nectriaceae</taxon>
        <taxon>Fusarium</taxon>
        <taxon>Fusarium solani species complex</taxon>
    </lineage>
</organism>
<comment type="caution">
    <text evidence="1">The sequence shown here is derived from an EMBL/GenBank/DDBJ whole genome shotgun (WGS) entry which is preliminary data.</text>
</comment>
<dbReference type="Proteomes" id="UP001065298">
    <property type="component" value="Chromosome 5"/>
</dbReference>
<proteinExistence type="predicted"/>
<gene>
    <name evidence="1" type="ORF">NCS57_00768100</name>
</gene>
<dbReference type="EMBL" id="CM046507">
    <property type="protein sequence ID" value="KAI8669528.1"/>
    <property type="molecule type" value="Genomic_DNA"/>
</dbReference>
<name>A0ACC0QZ54_9HYPO</name>
<keyword evidence="2" id="KW-1185">Reference proteome</keyword>
<accession>A0ACC0QZ54</accession>
<sequence>MGDMTEQDLMAMAVLKNMTHSQGDGASVCFQFNGTRIYVSIFPSNGSSTKDTRHLQQKDRPLQDHLIDIFTGDLVYRDYEEIEKIYDEVLGTILKADKPLFSQLATSQQPPRRGHPTLHQLLLIKTLYFRLEADTGPASLVPIEYSQVYWVDVLNPVLDLAFEKELDIYGPIPCLTTIVAAVCVDGRDMLCKSQSEPSRLQDCPDARELECLGKILKEYPQQGSIRVPQLLGYIHDKDTKKILGFLRQWVPGRNLREIDLSATAAETKQKWASQIRETVQLLQKLGIVWADPNPLYVIIDERDGAWLIKVGDELEECWTGTELMDTTERNEQGLDMIEKFLGGDDDVFPCL</sequence>
<reference evidence="1" key="1">
    <citation type="submission" date="2022-06" db="EMBL/GenBank/DDBJ databases">
        <title>Fusarium solani species complex genomes reveal bases of compartmentalisation and animal pathogenesis.</title>
        <authorList>
            <person name="Tsai I.J."/>
        </authorList>
    </citation>
    <scope>NUCLEOTIDE SEQUENCE</scope>
    <source>
        <strain evidence="1">Fu6.1</strain>
    </source>
</reference>
<keyword evidence="1" id="KW-0808">Transferase</keyword>